<dbReference type="EMBL" id="PUHZ01000024">
    <property type="protein sequence ID" value="PQO43253.1"/>
    <property type="molecule type" value="Genomic_DNA"/>
</dbReference>
<gene>
    <name evidence="2" type="ORF">C5Y93_26505</name>
</gene>
<dbReference type="InterPro" id="IPR010390">
    <property type="entry name" value="ABC-2_transporter-like"/>
</dbReference>
<dbReference type="Pfam" id="PF06182">
    <property type="entry name" value="ABC2_membrane_6"/>
    <property type="match status" value="1"/>
</dbReference>
<dbReference type="RefSeq" id="WP_105338466.1">
    <property type="nucleotide sequence ID" value="NZ_PUHZ01000024.1"/>
</dbReference>
<comment type="caution">
    <text evidence="2">The sequence shown here is derived from an EMBL/GenBank/DDBJ whole genome shotgun (WGS) entry which is preliminary data.</text>
</comment>
<reference evidence="2 3" key="1">
    <citation type="submission" date="2018-02" db="EMBL/GenBank/DDBJ databases">
        <title>Comparative genomes isolates from brazilian mangrove.</title>
        <authorList>
            <person name="Araujo J.E."/>
            <person name="Taketani R.G."/>
            <person name="Silva M.C.P."/>
            <person name="Loureco M.V."/>
            <person name="Andreote F.D."/>
        </authorList>
    </citation>
    <scope>NUCLEOTIDE SEQUENCE [LARGE SCALE GENOMIC DNA]</scope>
    <source>
        <strain evidence="2 3">Nap-Phe MGV</strain>
    </source>
</reference>
<dbReference type="PANTHER" id="PTHR36832:SF1">
    <property type="entry name" value="SLR1174 PROTEIN"/>
    <property type="match status" value="1"/>
</dbReference>
<dbReference type="PANTHER" id="PTHR36832">
    <property type="entry name" value="SLR1174 PROTEIN-RELATED"/>
    <property type="match status" value="1"/>
</dbReference>
<dbReference type="Proteomes" id="UP000237819">
    <property type="component" value="Unassembled WGS sequence"/>
</dbReference>
<feature type="transmembrane region" description="Helical" evidence="1">
    <location>
        <begin position="29"/>
        <end position="50"/>
    </location>
</feature>
<feature type="transmembrane region" description="Helical" evidence="1">
    <location>
        <begin position="225"/>
        <end position="244"/>
    </location>
</feature>
<feature type="transmembrane region" description="Helical" evidence="1">
    <location>
        <begin position="130"/>
        <end position="146"/>
    </location>
</feature>
<organism evidence="2 3">
    <name type="scientific">Blastopirellula marina</name>
    <dbReference type="NCBI Taxonomy" id="124"/>
    <lineage>
        <taxon>Bacteria</taxon>
        <taxon>Pseudomonadati</taxon>
        <taxon>Planctomycetota</taxon>
        <taxon>Planctomycetia</taxon>
        <taxon>Pirellulales</taxon>
        <taxon>Pirellulaceae</taxon>
        <taxon>Blastopirellula</taxon>
    </lineage>
</organism>
<dbReference type="OrthoDB" id="8582979at2"/>
<accession>A0A2S8GFP0</accession>
<evidence type="ECO:0000256" key="1">
    <source>
        <dbReference type="SAM" id="Phobius"/>
    </source>
</evidence>
<feature type="transmembrane region" description="Helical" evidence="1">
    <location>
        <begin position="158"/>
        <end position="177"/>
    </location>
</feature>
<evidence type="ECO:0000313" key="2">
    <source>
        <dbReference type="EMBL" id="PQO43253.1"/>
    </source>
</evidence>
<keyword evidence="1" id="KW-0812">Transmembrane</keyword>
<proteinExistence type="predicted"/>
<dbReference type="AlphaFoldDB" id="A0A2S8GFP0"/>
<sequence length="285" mass="32227">MSELAARASTWWAIFKINFHEKLVYRGDFMLGTLMRFLPIVTQVFLWYAVFGSIRATTGEDADQAKIAGYTYDNIVAYYLLSTISRAFSSMPGLASGIALQIREGEIKKYLIQPLDLISFMFLNRLAHKLTYYIVAAAPFALVFWLCRDFFGGWPPPHILLAFFASLLMSFALGFFMEATIGMIGFWFLEVSSLLFVYMLFNFFLSGHMFPLDMLDGIGGPWGTIVRVLPLMYLAYFPAAVFLGKITGTELVVGLLAQLAWVIFFYVACRLTLHYGVKRYSGYGG</sequence>
<keyword evidence="1" id="KW-0472">Membrane</keyword>
<feature type="transmembrane region" description="Helical" evidence="1">
    <location>
        <begin position="184"/>
        <end position="205"/>
    </location>
</feature>
<protein>
    <submittedName>
        <fullName evidence="2">ABC transporter permease</fullName>
    </submittedName>
</protein>
<keyword evidence="1" id="KW-1133">Transmembrane helix</keyword>
<evidence type="ECO:0000313" key="3">
    <source>
        <dbReference type="Proteomes" id="UP000237819"/>
    </source>
</evidence>
<feature type="transmembrane region" description="Helical" evidence="1">
    <location>
        <begin position="251"/>
        <end position="273"/>
    </location>
</feature>
<name>A0A2S8GFP0_9BACT</name>